<dbReference type="AlphaFoldDB" id="A0AAP2DIZ0"/>
<feature type="transmembrane region" description="Helical" evidence="1">
    <location>
        <begin position="7"/>
        <end position="28"/>
    </location>
</feature>
<keyword evidence="1" id="KW-1133">Transmembrane helix</keyword>
<keyword evidence="1" id="KW-0472">Membrane</keyword>
<accession>A0AAP2DIZ0</accession>
<proteinExistence type="predicted"/>
<keyword evidence="3" id="KW-1185">Reference proteome</keyword>
<comment type="caution">
    <text evidence="2">The sequence shown here is derived from an EMBL/GenBank/DDBJ whole genome shotgun (WGS) entry which is preliminary data.</text>
</comment>
<evidence type="ECO:0000313" key="2">
    <source>
        <dbReference type="EMBL" id="MBT1690282.1"/>
    </source>
</evidence>
<gene>
    <name evidence="2" type="ORF">KK078_27195</name>
</gene>
<dbReference type="EMBL" id="JAHESC010000061">
    <property type="protein sequence ID" value="MBT1690282.1"/>
    <property type="molecule type" value="Genomic_DNA"/>
</dbReference>
<dbReference type="RefSeq" id="WP_254093500.1">
    <property type="nucleotide sequence ID" value="NZ_JAHESC010000061.1"/>
</dbReference>
<protein>
    <submittedName>
        <fullName evidence="2">Uncharacterized protein</fullName>
    </submittedName>
</protein>
<evidence type="ECO:0000256" key="1">
    <source>
        <dbReference type="SAM" id="Phobius"/>
    </source>
</evidence>
<evidence type="ECO:0000313" key="3">
    <source>
        <dbReference type="Proteomes" id="UP001319180"/>
    </source>
</evidence>
<organism evidence="2 3">
    <name type="scientific">Dawidia soli</name>
    <dbReference type="NCBI Taxonomy" id="2782352"/>
    <lineage>
        <taxon>Bacteria</taxon>
        <taxon>Pseudomonadati</taxon>
        <taxon>Bacteroidota</taxon>
        <taxon>Cytophagia</taxon>
        <taxon>Cytophagales</taxon>
        <taxon>Chryseotaleaceae</taxon>
        <taxon>Dawidia</taxon>
    </lineage>
</organism>
<dbReference type="Proteomes" id="UP001319180">
    <property type="component" value="Unassembled WGS sequence"/>
</dbReference>
<sequence>MRLLSPINILHALIVPVALLLALMILFATTDYKHSSSANIVAFIFLLVLVAWMYGVINRTYDLYYDREFIYLKGLRKSKSVPLASIKRIYAVSNMQWSYRSSPIGGMRFDRYSIAFDPAIDLDDQEILLVRKKDLELFVDAVRQCNKHVVIRWKDA</sequence>
<feature type="transmembrane region" description="Helical" evidence="1">
    <location>
        <begin position="40"/>
        <end position="57"/>
    </location>
</feature>
<keyword evidence="1" id="KW-0812">Transmembrane</keyword>
<name>A0AAP2DIZ0_9BACT</name>
<reference evidence="2 3" key="1">
    <citation type="submission" date="2021-05" db="EMBL/GenBank/DDBJ databases">
        <title>A Polyphasic approach of four new species of the genus Ohtaekwangia: Ohtaekwangia histidinii sp. nov., Ohtaekwangia cretensis sp. nov., Ohtaekwangia indiensis sp. nov., Ohtaekwangia reichenbachii sp. nov. from diverse environment.</title>
        <authorList>
            <person name="Octaviana S."/>
        </authorList>
    </citation>
    <scope>NUCLEOTIDE SEQUENCE [LARGE SCALE GENOMIC DNA]</scope>
    <source>
        <strain evidence="2 3">PWU37</strain>
    </source>
</reference>